<dbReference type="PRINTS" id="PR00598">
    <property type="entry name" value="HTHMARR"/>
</dbReference>
<name>A0A383XPT8_9GAMM</name>
<organism evidence="5 6">
    <name type="scientific">Abyssibacter profundi</name>
    <dbReference type="NCBI Taxonomy" id="2182787"/>
    <lineage>
        <taxon>Bacteria</taxon>
        <taxon>Pseudomonadati</taxon>
        <taxon>Pseudomonadota</taxon>
        <taxon>Gammaproteobacteria</taxon>
        <taxon>Chromatiales</taxon>
        <taxon>Oceanococcaceae</taxon>
        <taxon>Abyssibacter</taxon>
    </lineage>
</organism>
<keyword evidence="3" id="KW-0804">Transcription</keyword>
<evidence type="ECO:0000256" key="2">
    <source>
        <dbReference type="ARBA" id="ARBA00023125"/>
    </source>
</evidence>
<gene>
    <name evidence="5" type="ORF">DEH80_16165</name>
</gene>
<keyword evidence="1" id="KW-0805">Transcription regulation</keyword>
<keyword evidence="2" id="KW-0238">DNA-binding</keyword>
<dbReference type="GO" id="GO:0006950">
    <property type="term" value="P:response to stress"/>
    <property type="evidence" value="ECO:0007669"/>
    <property type="project" value="TreeGrafter"/>
</dbReference>
<evidence type="ECO:0000313" key="6">
    <source>
        <dbReference type="Proteomes" id="UP000251800"/>
    </source>
</evidence>
<keyword evidence="6" id="KW-1185">Reference proteome</keyword>
<dbReference type="GO" id="GO:0003677">
    <property type="term" value="F:DNA binding"/>
    <property type="evidence" value="ECO:0007669"/>
    <property type="project" value="UniProtKB-KW"/>
</dbReference>
<dbReference type="GO" id="GO:0003700">
    <property type="term" value="F:DNA-binding transcription factor activity"/>
    <property type="evidence" value="ECO:0007669"/>
    <property type="project" value="InterPro"/>
</dbReference>
<dbReference type="SMART" id="SM00347">
    <property type="entry name" value="HTH_MARR"/>
    <property type="match status" value="1"/>
</dbReference>
<dbReference type="OrthoDB" id="32523at2"/>
<evidence type="ECO:0000256" key="3">
    <source>
        <dbReference type="ARBA" id="ARBA00023163"/>
    </source>
</evidence>
<dbReference type="AlphaFoldDB" id="A0A383XPT8"/>
<sequence>MPRSRVPVGPSSLIVEIARLIRRDFGQRAEHLNLTQSQWRALYQISHRPGINQAKLAEKLEVHPVSVTQVVDRLVKAGWVVRVPDPMDRRAVQLQLTDACVPLLEEMDRISIETRETVLAGLDETQRKDLEDVLRHVRANLRQAFGADESDD</sequence>
<evidence type="ECO:0000313" key="5">
    <source>
        <dbReference type="EMBL" id="PWN54642.1"/>
    </source>
</evidence>
<dbReference type="InterPro" id="IPR036388">
    <property type="entry name" value="WH-like_DNA-bd_sf"/>
</dbReference>
<dbReference type="InterPro" id="IPR036390">
    <property type="entry name" value="WH_DNA-bd_sf"/>
</dbReference>
<evidence type="ECO:0000256" key="1">
    <source>
        <dbReference type="ARBA" id="ARBA00023015"/>
    </source>
</evidence>
<dbReference type="Pfam" id="PF01047">
    <property type="entry name" value="MarR"/>
    <property type="match status" value="1"/>
</dbReference>
<dbReference type="RefSeq" id="WP_109721563.1">
    <property type="nucleotide sequence ID" value="NZ_QEQK01000020.1"/>
</dbReference>
<dbReference type="SUPFAM" id="SSF46785">
    <property type="entry name" value="Winged helix' DNA-binding domain"/>
    <property type="match status" value="1"/>
</dbReference>
<dbReference type="PROSITE" id="PS50995">
    <property type="entry name" value="HTH_MARR_2"/>
    <property type="match status" value="1"/>
</dbReference>
<accession>A0A383XPT8</accession>
<reference evidence="5 6" key="1">
    <citation type="submission" date="2018-05" db="EMBL/GenBank/DDBJ databases">
        <title>Abyssibacter profundi OUC007T gen. nov., sp. nov, a marine bacterium isolated from seawater of the Mariana Trench.</title>
        <authorList>
            <person name="Zhou S."/>
        </authorList>
    </citation>
    <scope>NUCLEOTIDE SEQUENCE [LARGE SCALE GENOMIC DNA]</scope>
    <source>
        <strain evidence="5 6">OUC007</strain>
    </source>
</reference>
<dbReference type="Proteomes" id="UP000251800">
    <property type="component" value="Unassembled WGS sequence"/>
</dbReference>
<evidence type="ECO:0000259" key="4">
    <source>
        <dbReference type="PROSITE" id="PS50995"/>
    </source>
</evidence>
<dbReference type="PANTHER" id="PTHR33164">
    <property type="entry name" value="TRANSCRIPTIONAL REGULATOR, MARR FAMILY"/>
    <property type="match status" value="1"/>
</dbReference>
<feature type="domain" description="HTH marR-type" evidence="4">
    <location>
        <begin position="10"/>
        <end position="139"/>
    </location>
</feature>
<dbReference type="InterPro" id="IPR000835">
    <property type="entry name" value="HTH_MarR-typ"/>
</dbReference>
<dbReference type="EMBL" id="QEQK01000020">
    <property type="protein sequence ID" value="PWN54642.1"/>
    <property type="molecule type" value="Genomic_DNA"/>
</dbReference>
<comment type="caution">
    <text evidence="5">The sequence shown here is derived from an EMBL/GenBank/DDBJ whole genome shotgun (WGS) entry which is preliminary data.</text>
</comment>
<dbReference type="InterPro" id="IPR039422">
    <property type="entry name" value="MarR/SlyA-like"/>
</dbReference>
<dbReference type="Gene3D" id="1.10.10.10">
    <property type="entry name" value="Winged helix-like DNA-binding domain superfamily/Winged helix DNA-binding domain"/>
    <property type="match status" value="1"/>
</dbReference>
<protein>
    <submittedName>
        <fullName evidence="5">MarR family transcriptional regulator</fullName>
    </submittedName>
</protein>
<proteinExistence type="predicted"/>
<dbReference type="PANTHER" id="PTHR33164:SF64">
    <property type="entry name" value="TRANSCRIPTIONAL REGULATOR SLYA"/>
    <property type="match status" value="1"/>
</dbReference>